<keyword evidence="3" id="KW-0966">Cell projection</keyword>
<keyword evidence="5" id="KW-1185">Reference proteome</keyword>
<dbReference type="STRING" id="418985.A0A1V9Y265"/>
<dbReference type="PANTHER" id="PTHR31978">
    <property type="entry name" value="INTRAFLAGELLAR TRANSPORT PROTEIN 20 HOMOLOG"/>
    <property type="match status" value="1"/>
</dbReference>
<dbReference type="GO" id="GO:0097546">
    <property type="term" value="C:ciliary base"/>
    <property type="evidence" value="ECO:0007669"/>
    <property type="project" value="TreeGrafter"/>
</dbReference>
<dbReference type="Pfam" id="PF14931">
    <property type="entry name" value="IFT20"/>
    <property type="match status" value="1"/>
</dbReference>
<proteinExistence type="predicted"/>
<dbReference type="EMBL" id="MNPL01000809">
    <property type="protein sequence ID" value="OQR79688.1"/>
    <property type="molecule type" value="Genomic_DNA"/>
</dbReference>
<evidence type="ECO:0008006" key="6">
    <source>
        <dbReference type="Google" id="ProtNLM"/>
    </source>
</evidence>
<dbReference type="OrthoDB" id="10254896at2759"/>
<dbReference type="Proteomes" id="UP000192247">
    <property type="component" value="Unassembled WGS sequence"/>
</dbReference>
<dbReference type="InParanoid" id="A0A1V9Y265"/>
<organism evidence="4 5">
    <name type="scientific">Tropilaelaps mercedesae</name>
    <dbReference type="NCBI Taxonomy" id="418985"/>
    <lineage>
        <taxon>Eukaryota</taxon>
        <taxon>Metazoa</taxon>
        <taxon>Ecdysozoa</taxon>
        <taxon>Arthropoda</taxon>
        <taxon>Chelicerata</taxon>
        <taxon>Arachnida</taxon>
        <taxon>Acari</taxon>
        <taxon>Parasitiformes</taxon>
        <taxon>Mesostigmata</taxon>
        <taxon>Gamasina</taxon>
        <taxon>Dermanyssoidea</taxon>
        <taxon>Laelapidae</taxon>
        <taxon>Tropilaelaps</taxon>
    </lineage>
</organism>
<dbReference type="GO" id="GO:0036064">
    <property type="term" value="C:ciliary basal body"/>
    <property type="evidence" value="ECO:0007669"/>
    <property type="project" value="TreeGrafter"/>
</dbReference>
<dbReference type="PANTHER" id="PTHR31978:SF1">
    <property type="entry name" value="INTRAFLAGELLAR TRANSPORT PROTEIN 20 HOMOLOG"/>
    <property type="match status" value="1"/>
</dbReference>
<evidence type="ECO:0000256" key="2">
    <source>
        <dbReference type="ARBA" id="ARBA00023054"/>
    </source>
</evidence>
<dbReference type="AlphaFoldDB" id="A0A1V9Y265"/>
<dbReference type="GO" id="GO:0061512">
    <property type="term" value="P:protein localization to cilium"/>
    <property type="evidence" value="ECO:0007669"/>
    <property type="project" value="TreeGrafter"/>
</dbReference>
<evidence type="ECO:0000256" key="3">
    <source>
        <dbReference type="ARBA" id="ARBA00023273"/>
    </source>
</evidence>
<dbReference type="GO" id="GO:0097730">
    <property type="term" value="C:non-motile cilium"/>
    <property type="evidence" value="ECO:0007669"/>
    <property type="project" value="TreeGrafter"/>
</dbReference>
<evidence type="ECO:0000256" key="1">
    <source>
        <dbReference type="ARBA" id="ARBA00004138"/>
    </source>
</evidence>
<accession>A0A1V9Y265</accession>
<comment type="caution">
    <text evidence="4">The sequence shown here is derived from an EMBL/GenBank/DDBJ whole genome shotgun (WGS) entry which is preliminary data.</text>
</comment>
<dbReference type="GO" id="GO:0005813">
    <property type="term" value="C:centrosome"/>
    <property type="evidence" value="ECO:0007669"/>
    <property type="project" value="TreeGrafter"/>
</dbReference>
<reference evidence="4 5" key="1">
    <citation type="journal article" date="2017" name="Gigascience">
        <title>Draft genome of the honey bee ectoparasitic mite, Tropilaelaps mercedesae, is shaped by the parasitic life history.</title>
        <authorList>
            <person name="Dong X."/>
            <person name="Armstrong S.D."/>
            <person name="Xia D."/>
            <person name="Makepeace B.L."/>
            <person name="Darby A.C."/>
            <person name="Kadowaki T."/>
        </authorList>
    </citation>
    <scope>NUCLEOTIDE SEQUENCE [LARGE SCALE GENOMIC DNA]</scope>
    <source>
        <strain evidence="4">Wuxi-XJTLU</strain>
    </source>
</reference>
<evidence type="ECO:0000313" key="4">
    <source>
        <dbReference type="EMBL" id="OQR79688.1"/>
    </source>
</evidence>
<dbReference type="GO" id="GO:0060271">
    <property type="term" value="P:cilium assembly"/>
    <property type="evidence" value="ECO:0007669"/>
    <property type="project" value="TreeGrafter"/>
</dbReference>
<evidence type="ECO:0000313" key="5">
    <source>
        <dbReference type="Proteomes" id="UP000192247"/>
    </source>
</evidence>
<name>A0A1V9Y265_9ACAR</name>
<sequence>MSDSASEVLAELGLFADEEMSQLKLLDPQNDHSALLREYCKKFLTQMGNFSEITEKFLKISDELSEKVDQERMKAVVCRKRLMLVNKEKERQRLQLEQLLLERKVQLERLHAHGSSLGATREELNAMLAKAQG</sequence>
<dbReference type="GO" id="GO:0030990">
    <property type="term" value="C:intraciliary transport particle"/>
    <property type="evidence" value="ECO:0007669"/>
    <property type="project" value="TreeGrafter"/>
</dbReference>
<gene>
    <name evidence="4" type="ORF">BIW11_05557</name>
</gene>
<dbReference type="GO" id="GO:0005737">
    <property type="term" value="C:cytoplasm"/>
    <property type="evidence" value="ECO:0007669"/>
    <property type="project" value="TreeGrafter"/>
</dbReference>
<comment type="subcellular location">
    <subcellularLocation>
        <location evidence="1">Cell projection</location>
        <location evidence="1">Cilium</location>
    </subcellularLocation>
</comment>
<protein>
    <recommendedName>
        <fullName evidence="6">Intraflagellar transport protein 20-like</fullName>
    </recommendedName>
</protein>
<keyword evidence="2" id="KW-0175">Coiled coil</keyword>
<dbReference type="InterPro" id="IPR028172">
    <property type="entry name" value="FT20"/>
</dbReference>